<comment type="caution">
    <text evidence="4">The sequence shown here is derived from an EMBL/GenBank/DDBJ whole genome shotgun (WGS) entry which is preliminary data.</text>
</comment>
<dbReference type="RefSeq" id="WP_203170156.1">
    <property type="nucleotide sequence ID" value="NZ_JAEVLS010000006.1"/>
</dbReference>
<reference evidence="4 5" key="1">
    <citation type="journal article" date="2021" name="Int. J. Syst. Evol. Microbiol.">
        <title>Steroidobacter gossypii sp. nov., isolated from soil of cotton cropping field.</title>
        <authorList>
            <person name="Huang R."/>
            <person name="Yang S."/>
            <person name="Zhen C."/>
            <person name="Liu W."/>
        </authorList>
    </citation>
    <scope>NUCLEOTIDE SEQUENCE [LARGE SCALE GENOMIC DNA]</scope>
    <source>
        <strain evidence="4 5">S1-65</strain>
    </source>
</reference>
<dbReference type="Pfam" id="PF22807">
    <property type="entry name" value="TrAA12"/>
    <property type="match status" value="1"/>
</dbReference>
<dbReference type="Proteomes" id="UP000661077">
    <property type="component" value="Unassembled WGS sequence"/>
</dbReference>
<dbReference type="InterPro" id="IPR005247">
    <property type="entry name" value="YbhB_YbcL/LppC-like"/>
</dbReference>
<keyword evidence="2" id="KW-0732">Signal</keyword>
<keyword evidence="4" id="KW-0649">Protein kinase inhibitor</keyword>
<dbReference type="PANTHER" id="PTHR19328">
    <property type="entry name" value="HEDGEHOG-INTERACTING PROTEIN"/>
    <property type="match status" value="1"/>
</dbReference>
<sequence length="588" mass="64329">MKNTAGIGVLLGIFASSLSPTLSAQQGQPTDVAIQGFIYEPQRLSPTEERIQSLTVPQGFRVQRFAEGLDNPRMLAVAEDGTVYVTQRTPGNLVMLRDTDGDGIADIQKVVVRQRQLHGIAIRGREIFLADIKAIYAGDILADGRIGPRRIVTAGLPDGGQHPNRTLAFSPEGELFVSVGSTCNECREPNPQHATLQRVSSDAMRLAGADQRLPREIFASGLRNALGFGWHPESGRLYAFDNGIDWLGNDEQSEELNEVQKAGQRFGWPYVYDDDQINPHTEPVETSSEQWAEMSEEPVGMYTAHAAPMQMIFYTGAQFPTEYRNDAFVPMRGSWNRKPPSGYEVLRVRFDGSGNFTAFEPFVSGFIRPLQQDPDNFGFFGRPVGASVAKDGALLFTDDTNNMIYRVAAGGPTPAADPQVLAKEIFDAPSTIAVSSPAIQAGGAIDTRYSDYGKGISPPLRWSGLPAGTKSVVLMMEDPDAVSPLPFVHWTMINLPPSLRGLPENIRKAFAPLRGQPARQGSNSKSERGYFGPRPPVGDPPHPYHFQIFALDTQLDLPDGFNRHALLQAMRGHVLAQGELVGMFQAPQ</sequence>
<dbReference type="NCBIfam" id="TIGR00481">
    <property type="entry name" value="YbhB/YbcL family Raf kinase inhibitor-like protein"/>
    <property type="match status" value="1"/>
</dbReference>
<dbReference type="InterPro" id="IPR011041">
    <property type="entry name" value="Quinoprot_gluc/sorb_DH_b-prop"/>
</dbReference>
<name>A0ABS1X499_9GAMM</name>
<dbReference type="InterPro" id="IPR011042">
    <property type="entry name" value="6-blade_b-propeller_TolB-like"/>
</dbReference>
<dbReference type="Gene3D" id="3.90.280.10">
    <property type="entry name" value="PEBP-like"/>
    <property type="match status" value="1"/>
</dbReference>
<dbReference type="PANTHER" id="PTHR19328:SF53">
    <property type="entry name" value="MEMBRANE PROTEIN"/>
    <property type="match status" value="1"/>
</dbReference>
<accession>A0ABS1X499</accession>
<protein>
    <submittedName>
        <fullName evidence="4">YbhB/YbcL family Raf kinase inhibitor-like protein</fullName>
    </submittedName>
</protein>
<feature type="domain" description="Pyrroloquinoline quinone-dependent pyranose dehydrogenase beta-propeller" evidence="3">
    <location>
        <begin position="55"/>
        <end position="407"/>
    </location>
</feature>
<evidence type="ECO:0000313" key="4">
    <source>
        <dbReference type="EMBL" id="MBM0108049.1"/>
    </source>
</evidence>
<dbReference type="Gene3D" id="2.120.10.30">
    <property type="entry name" value="TolB, C-terminal domain"/>
    <property type="match status" value="1"/>
</dbReference>
<dbReference type="InterPro" id="IPR036610">
    <property type="entry name" value="PEBP-like_sf"/>
</dbReference>
<proteinExistence type="predicted"/>
<gene>
    <name evidence="4" type="ORF">JM946_25235</name>
</gene>
<evidence type="ECO:0000313" key="5">
    <source>
        <dbReference type="Proteomes" id="UP000661077"/>
    </source>
</evidence>
<dbReference type="EMBL" id="JAEVLS010000006">
    <property type="protein sequence ID" value="MBM0108049.1"/>
    <property type="molecule type" value="Genomic_DNA"/>
</dbReference>
<dbReference type="Pfam" id="PF01161">
    <property type="entry name" value="PBP"/>
    <property type="match status" value="1"/>
</dbReference>
<evidence type="ECO:0000259" key="3">
    <source>
        <dbReference type="Pfam" id="PF22807"/>
    </source>
</evidence>
<dbReference type="SUPFAM" id="SSF50952">
    <property type="entry name" value="Soluble quinoprotein glucose dehydrogenase"/>
    <property type="match status" value="1"/>
</dbReference>
<keyword evidence="5" id="KW-1185">Reference proteome</keyword>
<feature type="signal peptide" evidence="2">
    <location>
        <begin position="1"/>
        <end position="24"/>
    </location>
</feature>
<dbReference type="InterPro" id="IPR054539">
    <property type="entry name" value="Beta-prop_PDH"/>
</dbReference>
<feature type="region of interest" description="Disordered" evidence="1">
    <location>
        <begin position="515"/>
        <end position="537"/>
    </location>
</feature>
<evidence type="ECO:0000256" key="1">
    <source>
        <dbReference type="SAM" id="MobiDB-lite"/>
    </source>
</evidence>
<organism evidence="4 5">
    <name type="scientific">Steroidobacter gossypii</name>
    <dbReference type="NCBI Taxonomy" id="2805490"/>
    <lineage>
        <taxon>Bacteria</taxon>
        <taxon>Pseudomonadati</taxon>
        <taxon>Pseudomonadota</taxon>
        <taxon>Gammaproteobacteria</taxon>
        <taxon>Steroidobacterales</taxon>
        <taxon>Steroidobacteraceae</taxon>
        <taxon>Steroidobacter</taxon>
    </lineage>
</organism>
<evidence type="ECO:0000256" key="2">
    <source>
        <dbReference type="SAM" id="SignalP"/>
    </source>
</evidence>
<dbReference type="CDD" id="cd00865">
    <property type="entry name" value="PEBP_bact_arch"/>
    <property type="match status" value="1"/>
</dbReference>
<dbReference type="InterPro" id="IPR008914">
    <property type="entry name" value="PEBP"/>
</dbReference>
<dbReference type="GO" id="GO:0004860">
    <property type="term" value="F:protein kinase inhibitor activity"/>
    <property type="evidence" value="ECO:0007669"/>
    <property type="project" value="UniProtKB-KW"/>
</dbReference>
<feature type="chain" id="PRO_5045677327" evidence="2">
    <location>
        <begin position="25"/>
        <end position="588"/>
    </location>
</feature>
<dbReference type="SUPFAM" id="SSF49777">
    <property type="entry name" value="PEBP-like"/>
    <property type="match status" value="1"/>
</dbReference>